<organism evidence="1 2">
    <name type="scientific">Desmospora profundinema</name>
    <dbReference type="NCBI Taxonomy" id="1571184"/>
    <lineage>
        <taxon>Bacteria</taxon>
        <taxon>Bacillati</taxon>
        <taxon>Bacillota</taxon>
        <taxon>Bacilli</taxon>
        <taxon>Bacillales</taxon>
        <taxon>Thermoactinomycetaceae</taxon>
        <taxon>Desmospora</taxon>
    </lineage>
</organism>
<protein>
    <recommendedName>
        <fullName evidence="3">Transglutaminase-like domain-containing protein</fullName>
    </recommendedName>
</protein>
<evidence type="ECO:0000313" key="2">
    <source>
        <dbReference type="Proteomes" id="UP001185012"/>
    </source>
</evidence>
<dbReference type="EMBL" id="JAVDQG010000008">
    <property type="protein sequence ID" value="MDR6227209.1"/>
    <property type="molecule type" value="Genomic_DNA"/>
</dbReference>
<dbReference type="RefSeq" id="WP_309868148.1">
    <property type="nucleotide sequence ID" value="NZ_JAVDQG010000008.1"/>
</dbReference>
<sequence>MPLHHAIVPGQTVSDRFLQLGIVDFQYAAKYVQQLPYGRTSHHPDYMEVLTEKKGTCSTKHAILAVLAEELKLPVAFVIGIYRMSERNTPGVGAVLEKVDPSYIPEAHCYLKIEGRRYDFTREADSFESPFESLLYEEEIKPDQLGDYKVSLHRDFIHRWAKTEGLEMDLESLWEMREACIQALSSD</sequence>
<dbReference type="Proteomes" id="UP001185012">
    <property type="component" value="Unassembled WGS sequence"/>
</dbReference>
<proteinExistence type="predicted"/>
<reference evidence="1 2" key="1">
    <citation type="submission" date="2023-07" db="EMBL/GenBank/DDBJ databases">
        <title>Genomic Encyclopedia of Type Strains, Phase IV (KMG-IV): sequencing the most valuable type-strain genomes for metagenomic binning, comparative biology and taxonomic classification.</title>
        <authorList>
            <person name="Goeker M."/>
        </authorList>
    </citation>
    <scope>NUCLEOTIDE SEQUENCE [LARGE SCALE GENOMIC DNA]</scope>
    <source>
        <strain evidence="1 2">DSM 45903</strain>
    </source>
</reference>
<evidence type="ECO:0008006" key="3">
    <source>
        <dbReference type="Google" id="ProtNLM"/>
    </source>
</evidence>
<name>A0ABU1IR05_9BACL</name>
<gene>
    <name evidence="1" type="ORF">JOE21_003224</name>
</gene>
<comment type="caution">
    <text evidence="1">The sequence shown here is derived from an EMBL/GenBank/DDBJ whole genome shotgun (WGS) entry which is preliminary data.</text>
</comment>
<accession>A0ABU1IR05</accession>
<evidence type="ECO:0000313" key="1">
    <source>
        <dbReference type="EMBL" id="MDR6227209.1"/>
    </source>
</evidence>
<keyword evidence="2" id="KW-1185">Reference proteome</keyword>